<reference evidence="11 12" key="1">
    <citation type="journal article" date="2024" name="Front. Microbiol.">
        <title>Transcriptomic insights into the dominance of two phototrophs throughout the water column of a tropical hypersaline-alkaline crater lake (Dziani Dzaha, Mayotte).</title>
        <authorList>
            <person name="Duperron S."/>
            <person name="Halary S."/>
            <person name="Bouly J.-P."/>
            <person name="Roussel T."/>
            <person name="Hugoni M."/>
            <person name="Bruto M."/>
            <person name="Oger P."/>
            <person name="Duval C."/>
            <person name="Woo A."/>
            <person name="Jezequiel D."/>
            <person name="Ader M."/>
            <person name="Leboulanger C."/>
            <person name="Agogue H."/>
            <person name="Grossi V."/>
            <person name="Trousselier M."/>
            <person name="Bernard C."/>
        </authorList>
    </citation>
    <scope>NUCLEOTIDE SEQUENCE [LARGE SCALE GENOMIC DNA]</scope>
    <source>
        <strain evidence="11 12">PMC 851.14</strain>
    </source>
</reference>
<dbReference type="InterPro" id="IPR046342">
    <property type="entry name" value="CBS_dom_sf"/>
</dbReference>
<evidence type="ECO:0000256" key="2">
    <source>
        <dbReference type="ARBA" id="ARBA00009749"/>
    </source>
</evidence>
<dbReference type="CDD" id="cd04606">
    <property type="entry name" value="CBS_pair_Mg_transporter"/>
    <property type="match status" value="1"/>
</dbReference>
<dbReference type="InterPro" id="IPR006668">
    <property type="entry name" value="Mg_transptr_MgtE_intracell_dom"/>
</dbReference>
<comment type="subcellular location">
    <subcellularLocation>
        <location evidence="9">Cell membrane</location>
        <topology evidence="9">Multi-pass membrane protein</topology>
    </subcellularLocation>
    <subcellularLocation>
        <location evidence="1">Membrane</location>
        <topology evidence="1">Multi-pass membrane protein</topology>
    </subcellularLocation>
</comment>
<feature type="transmembrane region" description="Helical" evidence="9">
    <location>
        <begin position="398"/>
        <end position="422"/>
    </location>
</feature>
<dbReference type="InterPro" id="IPR036739">
    <property type="entry name" value="SLC41_membr_dom_sf"/>
</dbReference>
<comment type="caution">
    <text evidence="11">The sequence shown here is derived from an EMBL/GenBank/DDBJ whole genome shotgun (WGS) entry which is preliminary data.</text>
</comment>
<keyword evidence="7 9" id="KW-0472">Membrane</keyword>
<dbReference type="PANTHER" id="PTHR43773">
    <property type="entry name" value="MAGNESIUM TRANSPORTER MGTE"/>
    <property type="match status" value="1"/>
</dbReference>
<keyword evidence="9" id="KW-1003">Cell membrane</keyword>
<dbReference type="SUPFAM" id="SSF158791">
    <property type="entry name" value="MgtE N-terminal domain-like"/>
    <property type="match status" value="1"/>
</dbReference>
<evidence type="ECO:0000313" key="11">
    <source>
        <dbReference type="EMBL" id="MEK9513186.1"/>
    </source>
</evidence>
<comment type="caution">
    <text evidence="9">Lacks conserved residue(s) required for the propagation of feature annotation.</text>
</comment>
<keyword evidence="12" id="KW-1185">Reference proteome</keyword>
<dbReference type="Pfam" id="PF00571">
    <property type="entry name" value="CBS"/>
    <property type="match status" value="2"/>
</dbReference>
<evidence type="ECO:0000256" key="6">
    <source>
        <dbReference type="ARBA" id="ARBA00022989"/>
    </source>
</evidence>
<feature type="transmembrane region" description="Helical" evidence="9">
    <location>
        <begin position="295"/>
        <end position="315"/>
    </location>
</feature>
<keyword evidence="8" id="KW-0129">CBS domain</keyword>
<proteinExistence type="inferred from homology"/>
<keyword evidence="3 9" id="KW-0813">Transport</keyword>
<evidence type="ECO:0000256" key="5">
    <source>
        <dbReference type="ARBA" id="ARBA00022842"/>
    </source>
</evidence>
<dbReference type="SMART" id="SM00116">
    <property type="entry name" value="CBS"/>
    <property type="match status" value="2"/>
</dbReference>
<keyword evidence="6 9" id="KW-1133">Transmembrane helix</keyword>
<keyword evidence="9" id="KW-0479">Metal-binding</keyword>
<name>A0ABU9EMK1_LIMFS</name>
<dbReference type="Gene3D" id="3.10.580.10">
    <property type="entry name" value="CBS-domain"/>
    <property type="match status" value="1"/>
</dbReference>
<dbReference type="InterPro" id="IPR006669">
    <property type="entry name" value="MgtE_transporter"/>
</dbReference>
<dbReference type="Pfam" id="PF03448">
    <property type="entry name" value="MgtE_N"/>
    <property type="match status" value="1"/>
</dbReference>
<protein>
    <recommendedName>
        <fullName evidence="9">Magnesium transporter MgtE</fullName>
    </recommendedName>
</protein>
<dbReference type="PROSITE" id="PS51371">
    <property type="entry name" value="CBS"/>
    <property type="match status" value="2"/>
</dbReference>
<comment type="subunit">
    <text evidence="9">Homodimer.</text>
</comment>
<accession>A0ABU9EMK1</accession>
<dbReference type="InterPro" id="IPR038076">
    <property type="entry name" value="MgtE_N_sf"/>
</dbReference>
<dbReference type="RefSeq" id="WP_315646713.1">
    <property type="nucleotide sequence ID" value="NZ_JBBWYZ010000013.1"/>
</dbReference>
<dbReference type="NCBIfam" id="TIGR00400">
    <property type="entry name" value="mgtE"/>
    <property type="match status" value="1"/>
</dbReference>
<feature type="domain" description="CBS" evidence="10">
    <location>
        <begin position="211"/>
        <end position="267"/>
    </location>
</feature>
<comment type="similarity">
    <text evidence="2 9">Belongs to the SLC41A transporter family.</text>
</comment>
<evidence type="ECO:0000256" key="3">
    <source>
        <dbReference type="ARBA" id="ARBA00022448"/>
    </source>
</evidence>
<dbReference type="EMBL" id="JBBWYZ010000013">
    <property type="protein sequence ID" value="MEK9513186.1"/>
    <property type="molecule type" value="Genomic_DNA"/>
</dbReference>
<feature type="domain" description="CBS" evidence="10">
    <location>
        <begin position="147"/>
        <end position="210"/>
    </location>
</feature>
<gene>
    <name evidence="11" type="primary">mgtE</name>
    <name evidence="11" type="ORF">AAEJ74_16315</name>
</gene>
<dbReference type="SUPFAM" id="SSF161093">
    <property type="entry name" value="MgtE membrane domain-like"/>
    <property type="match status" value="1"/>
</dbReference>
<organism evidence="11 12">
    <name type="scientific">Limnospira fusiformis PMC 851.14</name>
    <dbReference type="NCBI Taxonomy" id="2219512"/>
    <lineage>
        <taxon>Bacteria</taxon>
        <taxon>Bacillati</taxon>
        <taxon>Cyanobacteriota</taxon>
        <taxon>Cyanophyceae</taxon>
        <taxon>Oscillatoriophycideae</taxon>
        <taxon>Oscillatoriales</taxon>
        <taxon>Sirenicapillariaceae</taxon>
        <taxon>Limnospira</taxon>
    </lineage>
</organism>
<dbReference type="Proteomes" id="UP001387447">
    <property type="component" value="Unassembled WGS sequence"/>
</dbReference>
<feature type="transmembrane region" description="Helical" evidence="9">
    <location>
        <begin position="434"/>
        <end position="457"/>
    </location>
</feature>
<dbReference type="PANTHER" id="PTHR43773:SF1">
    <property type="entry name" value="MAGNESIUM TRANSPORTER MGTE"/>
    <property type="match status" value="1"/>
</dbReference>
<feature type="transmembrane region" description="Helical" evidence="9">
    <location>
        <begin position="370"/>
        <end position="391"/>
    </location>
</feature>
<evidence type="ECO:0000256" key="1">
    <source>
        <dbReference type="ARBA" id="ARBA00004141"/>
    </source>
</evidence>
<evidence type="ECO:0000256" key="7">
    <source>
        <dbReference type="ARBA" id="ARBA00023136"/>
    </source>
</evidence>
<dbReference type="InterPro" id="IPR006667">
    <property type="entry name" value="SLC41_membr_dom"/>
</dbReference>
<dbReference type="InterPro" id="IPR000644">
    <property type="entry name" value="CBS_dom"/>
</dbReference>
<sequence>MQEIEEKSSRSELRAIVREQLRLLLEDRNWEGVKTLLLPVQPVDIAEAIDGLPKAMQLTAFRLLSKAEAVEVYEHLSTDIQQSLIEEFRDSELLEIVNSMAPDDRAGLFDELPPRLVRRVLAQLSPEERKATSQLLGYQAGTAGRLMTPEYIALRYNLTIKEASDRIRQLARDREVSYYVYVVDEQRRLMGVASLRDLLLADLDQFLGDIINPDVVFAQTDTDQEEVARSIQRYDLVALPVVDRDHTLVGVVTVDDAIDILQKEATEDIYIMGAVRSEGESYFQSNLATITRKRIPWLFILLITNALTIFVMSNFEAVLDEVVALAFFTPLLIDAGGNVGAQSSTVVIRGLSTEELKYKKPLWVIIRESMTGGLLGILLGVVVIGMVFVFLGQIKIGLTVGISLLCITIIAATAGAGLPFLFHSFGLDPALMSSPFITTIVDILGIWIYLSTAKLLLGL</sequence>
<evidence type="ECO:0000313" key="12">
    <source>
        <dbReference type="Proteomes" id="UP001387447"/>
    </source>
</evidence>
<dbReference type="Pfam" id="PF01769">
    <property type="entry name" value="MgtE"/>
    <property type="match status" value="1"/>
</dbReference>
<keyword evidence="5 9" id="KW-0460">Magnesium</keyword>
<keyword evidence="4 9" id="KW-0812">Transmembrane</keyword>
<dbReference type="Gene3D" id="1.10.357.20">
    <property type="entry name" value="SLC41 divalent cation transporters, integral membrane domain"/>
    <property type="match status" value="1"/>
</dbReference>
<evidence type="ECO:0000256" key="8">
    <source>
        <dbReference type="PROSITE-ProRule" id="PRU00703"/>
    </source>
</evidence>
<dbReference type="SMART" id="SM00924">
    <property type="entry name" value="MgtE_N"/>
    <property type="match status" value="1"/>
</dbReference>
<evidence type="ECO:0000256" key="9">
    <source>
        <dbReference type="RuleBase" id="RU362011"/>
    </source>
</evidence>
<dbReference type="SUPFAM" id="SSF54631">
    <property type="entry name" value="CBS-domain pair"/>
    <property type="match status" value="1"/>
</dbReference>
<comment type="function">
    <text evidence="9">Acts as a magnesium transporter.</text>
</comment>
<dbReference type="Gene3D" id="1.25.60.10">
    <property type="entry name" value="MgtE N-terminal domain-like"/>
    <property type="match status" value="1"/>
</dbReference>
<evidence type="ECO:0000256" key="4">
    <source>
        <dbReference type="ARBA" id="ARBA00022692"/>
    </source>
</evidence>
<evidence type="ECO:0000259" key="10">
    <source>
        <dbReference type="PROSITE" id="PS51371"/>
    </source>
</evidence>